<dbReference type="InterPro" id="IPR000210">
    <property type="entry name" value="BTB/POZ_dom"/>
</dbReference>
<dbReference type="SMART" id="SM00875">
    <property type="entry name" value="BACK"/>
    <property type="match status" value="1"/>
</dbReference>
<dbReference type="PANTHER" id="PTHR16064:SF3">
    <property type="entry name" value="BTB_POZ DOMAIN-CONTAINING PROTEIN 7"/>
    <property type="match status" value="1"/>
</dbReference>
<feature type="compositionally biased region" description="Low complexity" evidence="1">
    <location>
        <begin position="577"/>
        <end position="590"/>
    </location>
</feature>
<evidence type="ECO:0000313" key="4">
    <source>
        <dbReference type="WBParaSite" id="PSAMB.scaffold7563size7444.g30237.t1"/>
    </source>
</evidence>
<dbReference type="AlphaFoldDB" id="A0A914XCG0"/>
<feature type="region of interest" description="Disordered" evidence="1">
    <location>
        <begin position="574"/>
        <end position="602"/>
    </location>
</feature>
<proteinExistence type="predicted"/>
<dbReference type="Proteomes" id="UP000887566">
    <property type="component" value="Unplaced"/>
</dbReference>
<feature type="region of interest" description="Disordered" evidence="1">
    <location>
        <begin position="1"/>
        <end position="57"/>
    </location>
</feature>
<dbReference type="Pfam" id="PF00651">
    <property type="entry name" value="BTB"/>
    <property type="match status" value="1"/>
</dbReference>
<accession>A0A914XCG0</accession>
<reference evidence="4" key="1">
    <citation type="submission" date="2022-11" db="UniProtKB">
        <authorList>
            <consortium name="WormBaseParasite"/>
        </authorList>
    </citation>
    <scope>IDENTIFICATION</scope>
</reference>
<dbReference type="Gene3D" id="1.25.40.420">
    <property type="match status" value="1"/>
</dbReference>
<evidence type="ECO:0000313" key="3">
    <source>
        <dbReference type="Proteomes" id="UP000887566"/>
    </source>
</evidence>
<dbReference type="GO" id="GO:0061138">
    <property type="term" value="P:morphogenesis of a branching epithelium"/>
    <property type="evidence" value="ECO:0007669"/>
    <property type="project" value="InterPro"/>
</dbReference>
<protein>
    <submittedName>
        <fullName evidence="4">BTB domain-containing protein</fullName>
    </submittedName>
</protein>
<dbReference type="Gene3D" id="3.30.710.10">
    <property type="entry name" value="Potassium Channel Kv1.1, Chain A"/>
    <property type="match status" value="2"/>
</dbReference>
<dbReference type="InterPro" id="IPR011333">
    <property type="entry name" value="SKP1/BTB/POZ_sf"/>
</dbReference>
<dbReference type="PANTHER" id="PTHR16064">
    <property type="entry name" value="BTB POZ DOMAIN CONTAINING 7"/>
    <property type="match status" value="1"/>
</dbReference>
<feature type="domain" description="BTB" evidence="2">
    <location>
        <begin position="159"/>
        <end position="228"/>
    </location>
</feature>
<evidence type="ECO:0000259" key="2">
    <source>
        <dbReference type="PROSITE" id="PS50097"/>
    </source>
</evidence>
<sequence length="813" mass="90247">MGANGSLARRPTEVGESGEGSRRRRTRRSHSMPVNPPDRLAPSATQRRPAPRGITAKGRSVYAAVRHRLTGCGSKAPAVPLAPICRVPPALKGKAARDHAKTLRELVSGWSAQDLHCLVVELESAFGLRELSLRADSARPVAATLRDDLAKLYRSRKCSDVVLIYLDREFPAHSSILRRRSAFFHNLLSNTSCSKRVKVAFPSTFGLSTDKFNSLLFYLYTGELPVELRSDVELIVKLKDHFGALHSYESDMFSILDQSASHGDATLLFTASHNPVLGEPVEFDSEQPSTSAASQINDAASGRTYSVRCDGATVAARSPLLRALLERRRAAGEELTIVLDENVIPRIYAPVILHAMHTDHVDLSKVMRGCLVSASSLSEVQAIASGKCQISPIDQATDIYHIARFLEFDRLAQGCEDVIVNHMTVDCLASVYSWAAESGGSAYVRRSCVNLLCQEFSRVANSPVLFDLDEELLVETLRSDFVQASELEILQAVIRWGEHQLVRRMEEREPNILSGTTHSITRKGVRRADLSDHELKEILSRLLPLVRIDFILPPFHQSLTQAISRGLVCCPPPDLAGTTRSGSGSDSSTRAQLSASARTSEVPAVDVNPDHHWLHPLESQRSYKGPRLFLPYLEEARSQLSKRLAENPHDALQLRLHTPSAVFPLHNHYPDTLYMLHGARRDSVDGDDCWAEEDGPLPEMDHMDNAEQRVATILRSSTTVQRALACGCEPHRKAVVKQVRLRVLRELDLPDQLVKVLRHPSLYYGRPRRPIVDERSRSHRFRSEPGLNCVGGAWPDLMNQCPHNPAATLPRYG</sequence>
<dbReference type="InterPro" id="IPR042345">
    <property type="entry name" value="Btbd7"/>
</dbReference>
<dbReference type="WBParaSite" id="PSAMB.scaffold7563size7444.g30237.t1">
    <property type="protein sequence ID" value="PSAMB.scaffold7563size7444.g30237.t1"/>
    <property type="gene ID" value="PSAMB.scaffold7563size7444.g30237"/>
</dbReference>
<organism evidence="3 4">
    <name type="scientific">Plectus sambesii</name>
    <dbReference type="NCBI Taxonomy" id="2011161"/>
    <lineage>
        <taxon>Eukaryota</taxon>
        <taxon>Metazoa</taxon>
        <taxon>Ecdysozoa</taxon>
        <taxon>Nematoda</taxon>
        <taxon>Chromadorea</taxon>
        <taxon>Plectida</taxon>
        <taxon>Plectina</taxon>
        <taxon>Plectoidea</taxon>
        <taxon>Plectidae</taxon>
        <taxon>Plectus</taxon>
    </lineage>
</organism>
<dbReference type="InterPro" id="IPR011705">
    <property type="entry name" value="BACK"/>
</dbReference>
<keyword evidence="3" id="KW-1185">Reference proteome</keyword>
<name>A0A914XCG0_9BILA</name>
<evidence type="ECO:0000256" key="1">
    <source>
        <dbReference type="SAM" id="MobiDB-lite"/>
    </source>
</evidence>
<dbReference type="SMART" id="SM00225">
    <property type="entry name" value="BTB"/>
    <property type="match status" value="2"/>
</dbReference>
<dbReference type="SUPFAM" id="SSF54695">
    <property type="entry name" value="POZ domain"/>
    <property type="match status" value="1"/>
</dbReference>
<dbReference type="Pfam" id="PF07707">
    <property type="entry name" value="BACK"/>
    <property type="match status" value="1"/>
</dbReference>
<dbReference type="PROSITE" id="PS50097">
    <property type="entry name" value="BTB"/>
    <property type="match status" value="1"/>
</dbReference>